<sequence length="103" mass="11427">MCKRGSVVRGEFLLPLFSTAWVTPSHLWQGLSSALPPSLRSAQGGRRVHRVTVERSVILRVYWLHLVMGKGSCRPSLASKNVYESVRSWTFSRSGSSAYSGSM</sequence>
<organism evidence="1">
    <name type="scientific">Ixodes ricinus</name>
    <name type="common">Common tick</name>
    <name type="synonym">Acarus ricinus</name>
    <dbReference type="NCBI Taxonomy" id="34613"/>
    <lineage>
        <taxon>Eukaryota</taxon>
        <taxon>Metazoa</taxon>
        <taxon>Ecdysozoa</taxon>
        <taxon>Arthropoda</taxon>
        <taxon>Chelicerata</taxon>
        <taxon>Arachnida</taxon>
        <taxon>Acari</taxon>
        <taxon>Parasitiformes</taxon>
        <taxon>Ixodida</taxon>
        <taxon>Ixodoidea</taxon>
        <taxon>Ixodidae</taxon>
        <taxon>Ixodinae</taxon>
        <taxon>Ixodes</taxon>
    </lineage>
</organism>
<name>A0A6B0UFY6_IXORI</name>
<evidence type="ECO:0000313" key="1">
    <source>
        <dbReference type="EMBL" id="MXU88777.1"/>
    </source>
</evidence>
<dbReference type="EMBL" id="GIFC01006694">
    <property type="protein sequence ID" value="MXU88777.1"/>
    <property type="molecule type" value="Transcribed_RNA"/>
</dbReference>
<proteinExistence type="predicted"/>
<dbReference type="AlphaFoldDB" id="A0A6B0UFY6"/>
<accession>A0A6B0UFY6</accession>
<protein>
    <submittedName>
        <fullName evidence="1">Putative secreted protein</fullName>
    </submittedName>
</protein>
<reference evidence="1" key="1">
    <citation type="submission" date="2019-12" db="EMBL/GenBank/DDBJ databases">
        <title>An insight into the sialome of adult female Ixodes ricinus ticks feeding for 6 days.</title>
        <authorList>
            <person name="Perner J."/>
            <person name="Ribeiro J.M.C."/>
        </authorList>
    </citation>
    <scope>NUCLEOTIDE SEQUENCE</scope>
    <source>
        <strain evidence="1">Semi-engorged</strain>
        <tissue evidence="1">Salivary glands</tissue>
    </source>
</reference>